<dbReference type="EMBL" id="KN833945">
    <property type="protein sequence ID" value="KIK14293.1"/>
    <property type="molecule type" value="Genomic_DNA"/>
</dbReference>
<keyword evidence="2" id="KW-1185">Reference proteome</keyword>
<sequence>MSIWRLMAWQLMGNGEKSCAETTRLVHDVLLAEDFNLEDISGFNAETAIRSMDRSEVTLASESKSISEQDGWKTDVNIDIQVPSREKCSEGNGRVFTVHGLAYRPLVSVIRAAFMEAVSKRFHLTPFKRVWKSPVTGKEQRLYDELYTSDIWNKAHDDVQKQRREDGCTLERVIAGLMFWSDSTHLAQFGHATAWPVYLFFGNLSKYERASAGPGPCHPVAFIPSLPESLLSFINSFTKRKNHMDLLAHCKRELFHAVWRTLLDDEFVEAYRSGIVIGCHDGVLRRVYPRIFTYSADYPEKIILATIRDKGLCPCPRCCLPKSSFNRLGFASDLTGRLTHTRAYARAKICAARRAIYQFGNPVKGTVVERILKDCSLVPTLNSFAERLSPFQFNIFVVLVVDLMHEFELGVLKSILKHLIRILYSIDPNLVSTLNEFSAIPPFGVDGICRFPPNVAEMRQWVARHFEDMLQTHELPSEVAARHRRQQAQSKSEFPKKPASLAARPKSFNILTYKFHALGDYTRSIRMFGSTDSYTTQTGELAHRLVKKFYRRTNKRDVATGLTKQERRQTRIRRQLGDYTSQEIISDIVSPDEIELSPELHHIMRALPCNAFNLASFLRENQSDPAVKNFVPKMKDHLLSRLYGYEYDGDEHFFTDDERNDLRIIGGMNQVIESTIVRVNYTTYDIRREQDVMRPGSGCFIMTLSREDGPNAHPFWYAQVLRALHINVLHVGPNARCRSPQDMELLWVCWLGVEPQYSWGFREARLPKVGFVPEGDYNAFGFLDPSFVIRGCHLIPSFSDGRTTALLQQGASVARHPTNDDDWYGWIIKLDSQIVTCSVVLLQ</sequence>
<name>A0A0C9Z2M7_9AGAM</name>
<dbReference type="AlphaFoldDB" id="A0A0C9Z2M7"/>
<gene>
    <name evidence="1" type="ORF">PISMIDRAFT_17380</name>
</gene>
<accession>A0A0C9Z2M7</accession>
<dbReference type="Pfam" id="PF18759">
    <property type="entry name" value="Plavaka"/>
    <property type="match status" value="1"/>
</dbReference>
<dbReference type="InterPro" id="IPR041078">
    <property type="entry name" value="Plavaka"/>
</dbReference>
<evidence type="ECO:0000313" key="2">
    <source>
        <dbReference type="Proteomes" id="UP000054018"/>
    </source>
</evidence>
<proteinExistence type="predicted"/>
<dbReference type="STRING" id="765257.A0A0C9Z2M7"/>
<organism evidence="1 2">
    <name type="scientific">Pisolithus microcarpus 441</name>
    <dbReference type="NCBI Taxonomy" id="765257"/>
    <lineage>
        <taxon>Eukaryota</taxon>
        <taxon>Fungi</taxon>
        <taxon>Dikarya</taxon>
        <taxon>Basidiomycota</taxon>
        <taxon>Agaricomycotina</taxon>
        <taxon>Agaricomycetes</taxon>
        <taxon>Agaricomycetidae</taxon>
        <taxon>Boletales</taxon>
        <taxon>Sclerodermatineae</taxon>
        <taxon>Pisolithaceae</taxon>
        <taxon>Pisolithus</taxon>
    </lineage>
</organism>
<reference evidence="1 2" key="1">
    <citation type="submission" date="2014-04" db="EMBL/GenBank/DDBJ databases">
        <authorList>
            <consortium name="DOE Joint Genome Institute"/>
            <person name="Kuo A."/>
            <person name="Kohler A."/>
            <person name="Costa M.D."/>
            <person name="Nagy L.G."/>
            <person name="Floudas D."/>
            <person name="Copeland A."/>
            <person name="Barry K.W."/>
            <person name="Cichocki N."/>
            <person name="Veneault-Fourrey C."/>
            <person name="LaButti K."/>
            <person name="Lindquist E.A."/>
            <person name="Lipzen A."/>
            <person name="Lundell T."/>
            <person name="Morin E."/>
            <person name="Murat C."/>
            <person name="Sun H."/>
            <person name="Tunlid A."/>
            <person name="Henrissat B."/>
            <person name="Grigoriev I.V."/>
            <person name="Hibbett D.S."/>
            <person name="Martin F."/>
            <person name="Nordberg H.P."/>
            <person name="Cantor M.N."/>
            <person name="Hua S.X."/>
        </authorList>
    </citation>
    <scope>NUCLEOTIDE SEQUENCE [LARGE SCALE GENOMIC DNA]</scope>
    <source>
        <strain evidence="1 2">441</strain>
    </source>
</reference>
<dbReference type="Proteomes" id="UP000054018">
    <property type="component" value="Unassembled WGS sequence"/>
</dbReference>
<dbReference type="HOGENOM" id="CLU_002498_0_1_1"/>
<protein>
    <submittedName>
        <fullName evidence="1">Uncharacterized protein</fullName>
    </submittedName>
</protein>
<evidence type="ECO:0000313" key="1">
    <source>
        <dbReference type="EMBL" id="KIK14293.1"/>
    </source>
</evidence>
<reference evidence="2" key="2">
    <citation type="submission" date="2015-01" db="EMBL/GenBank/DDBJ databases">
        <title>Evolutionary Origins and Diversification of the Mycorrhizal Mutualists.</title>
        <authorList>
            <consortium name="DOE Joint Genome Institute"/>
            <consortium name="Mycorrhizal Genomics Consortium"/>
            <person name="Kohler A."/>
            <person name="Kuo A."/>
            <person name="Nagy L.G."/>
            <person name="Floudas D."/>
            <person name="Copeland A."/>
            <person name="Barry K.W."/>
            <person name="Cichocki N."/>
            <person name="Veneault-Fourrey C."/>
            <person name="LaButti K."/>
            <person name="Lindquist E.A."/>
            <person name="Lipzen A."/>
            <person name="Lundell T."/>
            <person name="Morin E."/>
            <person name="Murat C."/>
            <person name="Riley R."/>
            <person name="Ohm R."/>
            <person name="Sun H."/>
            <person name="Tunlid A."/>
            <person name="Henrissat B."/>
            <person name="Grigoriev I.V."/>
            <person name="Hibbett D.S."/>
            <person name="Martin F."/>
        </authorList>
    </citation>
    <scope>NUCLEOTIDE SEQUENCE [LARGE SCALE GENOMIC DNA]</scope>
    <source>
        <strain evidence="2">441</strain>
    </source>
</reference>
<dbReference type="OrthoDB" id="3183767at2759"/>